<gene>
    <name evidence="1" type="ORF">niasHT_019246</name>
</gene>
<proteinExistence type="predicted"/>
<protein>
    <submittedName>
        <fullName evidence="1">Uncharacterized protein</fullName>
    </submittedName>
</protein>
<reference evidence="1 2" key="1">
    <citation type="submission" date="2024-10" db="EMBL/GenBank/DDBJ databases">
        <authorList>
            <person name="Kim D."/>
        </authorList>
    </citation>
    <scope>NUCLEOTIDE SEQUENCE [LARGE SCALE GENOMIC DNA]</scope>
    <source>
        <strain evidence="1">BH-2024</strain>
    </source>
</reference>
<comment type="caution">
    <text evidence="1">The sequence shown here is derived from an EMBL/GenBank/DDBJ whole genome shotgun (WGS) entry which is preliminary data.</text>
</comment>
<organism evidence="1 2">
    <name type="scientific">Heterodera trifolii</name>
    <dbReference type="NCBI Taxonomy" id="157864"/>
    <lineage>
        <taxon>Eukaryota</taxon>
        <taxon>Metazoa</taxon>
        <taxon>Ecdysozoa</taxon>
        <taxon>Nematoda</taxon>
        <taxon>Chromadorea</taxon>
        <taxon>Rhabditida</taxon>
        <taxon>Tylenchina</taxon>
        <taxon>Tylenchomorpha</taxon>
        <taxon>Tylenchoidea</taxon>
        <taxon>Heteroderidae</taxon>
        <taxon>Heteroderinae</taxon>
        <taxon>Heterodera</taxon>
    </lineage>
</organism>
<dbReference type="AlphaFoldDB" id="A0ABD2L2N6"/>
<accession>A0ABD2L2N6</accession>
<sequence length="165" mass="19027">MVVCQRNSNYRNIPSSLTEFLLIVRRTIRMGWTMTASCCKSIRISESFNLLIKITHWKGGAFMTAFAELMAEQQGMDKKPELTMVVCQRNSNYRNIPTSLTEFLLIVRRTIQMAYTISNILKHMLKFDVTYWMENRVTTVQTSAPMVNAIKQAPLSFLNQNGFLS</sequence>
<name>A0ABD2L2N6_9BILA</name>
<dbReference type="EMBL" id="JBICBT010000586">
    <property type="protein sequence ID" value="KAL3108759.1"/>
    <property type="molecule type" value="Genomic_DNA"/>
</dbReference>
<dbReference type="Proteomes" id="UP001620626">
    <property type="component" value="Unassembled WGS sequence"/>
</dbReference>
<evidence type="ECO:0000313" key="1">
    <source>
        <dbReference type="EMBL" id="KAL3108759.1"/>
    </source>
</evidence>
<evidence type="ECO:0000313" key="2">
    <source>
        <dbReference type="Proteomes" id="UP001620626"/>
    </source>
</evidence>
<keyword evidence="2" id="KW-1185">Reference proteome</keyword>